<feature type="domain" description="Major facilitator superfamily (MFS) profile" evidence="7">
    <location>
        <begin position="20"/>
        <end position="395"/>
    </location>
</feature>
<keyword evidence="5 6" id="KW-0472">Membrane</keyword>
<evidence type="ECO:0000256" key="6">
    <source>
        <dbReference type="SAM" id="Phobius"/>
    </source>
</evidence>
<dbReference type="eggNOG" id="COG2814">
    <property type="taxonomic scope" value="Bacteria"/>
</dbReference>
<comment type="subcellular location">
    <subcellularLocation>
        <location evidence="1">Cell membrane</location>
        <topology evidence="1">Multi-pass membrane protein</topology>
    </subcellularLocation>
</comment>
<keyword evidence="9" id="KW-1185">Reference proteome</keyword>
<feature type="transmembrane region" description="Helical" evidence="6">
    <location>
        <begin position="45"/>
        <end position="73"/>
    </location>
</feature>
<reference evidence="8 9" key="2">
    <citation type="journal article" date="2012" name="J. Bacteriol.">
        <title>Complete genome sequences of Desulfosporosinus orientis DSM765T, Desulfosporosinus youngiae DSM17734T, Desulfosporosinus meridiei DSM13257T, and Desulfosporosinus acidiphilus DSM22704T.</title>
        <authorList>
            <person name="Pester M."/>
            <person name="Brambilla E."/>
            <person name="Alazard D."/>
            <person name="Rattei T."/>
            <person name="Weinmaier T."/>
            <person name="Han J."/>
            <person name="Lucas S."/>
            <person name="Lapidus A."/>
            <person name="Cheng J.F."/>
            <person name="Goodwin L."/>
            <person name="Pitluck S."/>
            <person name="Peters L."/>
            <person name="Ovchinnikova G."/>
            <person name="Teshima H."/>
            <person name="Detter J.C."/>
            <person name="Han C.S."/>
            <person name="Tapia R."/>
            <person name="Land M.L."/>
            <person name="Hauser L."/>
            <person name="Kyrpides N.C."/>
            <person name="Ivanova N.N."/>
            <person name="Pagani I."/>
            <person name="Huntmann M."/>
            <person name="Wei C.L."/>
            <person name="Davenport K.W."/>
            <person name="Daligault H."/>
            <person name="Chain P.S."/>
            <person name="Chen A."/>
            <person name="Mavromatis K."/>
            <person name="Markowitz V."/>
            <person name="Szeto E."/>
            <person name="Mikhailova N."/>
            <person name="Pati A."/>
            <person name="Wagner M."/>
            <person name="Woyke T."/>
            <person name="Ollivier B."/>
            <person name="Klenk H.P."/>
            <person name="Spring S."/>
            <person name="Loy A."/>
        </authorList>
    </citation>
    <scope>NUCLEOTIDE SEQUENCE [LARGE SCALE GENOMIC DNA]</scope>
    <source>
        <strain evidence="9">ATCC 19365 / DSM 765 / NCIMB 8382 / VKM B-1628</strain>
    </source>
</reference>
<evidence type="ECO:0000256" key="1">
    <source>
        <dbReference type="ARBA" id="ARBA00004651"/>
    </source>
</evidence>
<dbReference type="HOGENOM" id="CLU_001265_10_13_9"/>
<evidence type="ECO:0000313" key="9">
    <source>
        <dbReference type="Proteomes" id="UP000006346"/>
    </source>
</evidence>
<feature type="transmembrane region" description="Helical" evidence="6">
    <location>
        <begin position="21"/>
        <end position="39"/>
    </location>
</feature>
<organism evidence="8 9">
    <name type="scientific">Desulfosporosinus orientis (strain ATCC 19365 / DSM 765 / NCIMB 8382 / VKM B-1628 / Singapore I)</name>
    <name type="common">Desulfotomaculum orientis</name>
    <dbReference type="NCBI Taxonomy" id="768706"/>
    <lineage>
        <taxon>Bacteria</taxon>
        <taxon>Bacillati</taxon>
        <taxon>Bacillota</taxon>
        <taxon>Clostridia</taxon>
        <taxon>Eubacteriales</taxon>
        <taxon>Desulfitobacteriaceae</taxon>
        <taxon>Desulfosporosinus</taxon>
    </lineage>
</organism>
<feature type="transmembrane region" description="Helical" evidence="6">
    <location>
        <begin position="176"/>
        <end position="194"/>
    </location>
</feature>
<proteinExistence type="predicted"/>
<name>G7W6D1_DESOD</name>
<sequence length="400" mass="42695">MVQVKPSSESQHVDKLWNKNFIILLGANIFIYMAFYLVITLLSKYAISLGASLSMAGMIVGLFAIIVLFIGPFGGLLTDRTNKKYVMIIGTLINGIATLGYSFAPNIGILIFFRVLHGVGFSVTTASGLAWATDFIPKNKMGEGIGYLGISQIIATAFGPEIGIEAASGIGISKTFIIAAVLPIIASIFMSFISNENQACKKNSADKKNKINFRAIIATEILPLSLIGGLFSLGNGLVASFLVLLGEQRNIKGVGIYFIVNALLLVFTRPLSGKLYDRRGLSIILYPALLFSTMESLLLGHANALWMIILAAAVKAFGQGTAQPALQAECLRKLGSQRRGVASSTYFLGASIGQGFGPLIGGSIASVFGYAGMFNFSAVMMLCGILGYTIYNKKRAVLHV</sequence>
<feature type="transmembrane region" description="Helical" evidence="6">
    <location>
        <begin position="305"/>
        <end position="326"/>
    </location>
</feature>
<dbReference type="Gene3D" id="1.20.1250.20">
    <property type="entry name" value="MFS general substrate transporter like domains"/>
    <property type="match status" value="1"/>
</dbReference>
<dbReference type="PANTHER" id="PTHR23531:SF1">
    <property type="entry name" value="QUINOLENE RESISTANCE PROTEIN NORA"/>
    <property type="match status" value="1"/>
</dbReference>
<evidence type="ECO:0000313" key="8">
    <source>
        <dbReference type="EMBL" id="AET68138.1"/>
    </source>
</evidence>
<feature type="transmembrane region" description="Helical" evidence="6">
    <location>
        <begin position="251"/>
        <end position="268"/>
    </location>
</feature>
<dbReference type="InterPro" id="IPR020846">
    <property type="entry name" value="MFS_dom"/>
</dbReference>
<dbReference type="PATRIC" id="fig|768706.3.peg.2601"/>
<dbReference type="OrthoDB" id="9814001at2"/>
<dbReference type="PROSITE" id="PS50850">
    <property type="entry name" value="MFS"/>
    <property type="match status" value="1"/>
</dbReference>
<evidence type="ECO:0000256" key="2">
    <source>
        <dbReference type="ARBA" id="ARBA00022448"/>
    </source>
</evidence>
<dbReference type="Proteomes" id="UP000006346">
    <property type="component" value="Chromosome"/>
</dbReference>
<feature type="transmembrane region" description="Helical" evidence="6">
    <location>
        <begin position="109"/>
        <end position="132"/>
    </location>
</feature>
<dbReference type="EMBL" id="CP003108">
    <property type="protein sequence ID" value="AET68138.1"/>
    <property type="molecule type" value="Genomic_DNA"/>
</dbReference>
<keyword evidence="4 6" id="KW-1133">Transmembrane helix</keyword>
<dbReference type="InterPro" id="IPR036259">
    <property type="entry name" value="MFS_trans_sf"/>
</dbReference>
<evidence type="ECO:0000256" key="5">
    <source>
        <dbReference type="ARBA" id="ARBA00023136"/>
    </source>
</evidence>
<keyword evidence="2" id="KW-0813">Transport</keyword>
<reference evidence="9" key="1">
    <citation type="submission" date="2011-11" db="EMBL/GenBank/DDBJ databases">
        <title>Complete sequence of Desulfosporosinus orientis DSM 765.</title>
        <authorList>
            <person name="Lucas S."/>
            <person name="Han J."/>
            <person name="Lapidus A."/>
            <person name="Cheng J.-F."/>
            <person name="Goodwin L."/>
            <person name="Pitluck S."/>
            <person name="Peters L."/>
            <person name="Ovchinnikova G."/>
            <person name="Teshima H."/>
            <person name="Detter J.C."/>
            <person name="Han C."/>
            <person name="Tapia R."/>
            <person name="Land M."/>
            <person name="Hauser L."/>
            <person name="Kyrpides N."/>
            <person name="Ivanova N."/>
            <person name="Pagani I."/>
            <person name="Pester M."/>
            <person name="Spring S."/>
            <person name="Ollivier B."/>
            <person name="Rattei T."/>
            <person name="Klenk H.-P."/>
            <person name="Wagner M."/>
            <person name="Loy A."/>
            <person name="Woyke T."/>
        </authorList>
    </citation>
    <scope>NUCLEOTIDE SEQUENCE [LARGE SCALE GENOMIC DNA]</scope>
    <source>
        <strain evidence="9">ATCC 19365 / DSM 765 / NCIMB 8382 / VKM B-1628</strain>
    </source>
</reference>
<dbReference type="GO" id="GO:0005886">
    <property type="term" value="C:plasma membrane"/>
    <property type="evidence" value="ECO:0007669"/>
    <property type="project" value="UniProtKB-SubCell"/>
</dbReference>
<dbReference type="AlphaFoldDB" id="G7W6D1"/>
<feature type="transmembrane region" description="Helical" evidence="6">
    <location>
        <begin position="280"/>
        <end position="299"/>
    </location>
</feature>
<feature type="transmembrane region" description="Helical" evidence="6">
    <location>
        <begin position="374"/>
        <end position="391"/>
    </location>
</feature>
<dbReference type="PANTHER" id="PTHR23531">
    <property type="entry name" value="QUINOLENE RESISTANCE PROTEIN NORA"/>
    <property type="match status" value="1"/>
</dbReference>
<feature type="transmembrane region" description="Helical" evidence="6">
    <location>
        <begin position="85"/>
        <end position="103"/>
    </location>
</feature>
<accession>G7W6D1</accession>
<evidence type="ECO:0000259" key="7">
    <source>
        <dbReference type="PROSITE" id="PS50850"/>
    </source>
</evidence>
<evidence type="ECO:0000256" key="4">
    <source>
        <dbReference type="ARBA" id="ARBA00022989"/>
    </source>
</evidence>
<dbReference type="STRING" id="768706.Desor_2588"/>
<evidence type="ECO:0000256" key="3">
    <source>
        <dbReference type="ARBA" id="ARBA00022692"/>
    </source>
</evidence>
<dbReference type="SUPFAM" id="SSF103473">
    <property type="entry name" value="MFS general substrate transporter"/>
    <property type="match status" value="1"/>
</dbReference>
<feature type="transmembrane region" description="Helical" evidence="6">
    <location>
        <begin position="346"/>
        <end position="368"/>
    </location>
</feature>
<dbReference type="RefSeq" id="WP_014184946.1">
    <property type="nucleotide sequence ID" value="NC_016584.1"/>
</dbReference>
<protein>
    <submittedName>
        <fullName evidence="8">Arabinose efflux permease family protein</fullName>
    </submittedName>
</protein>
<keyword evidence="3 6" id="KW-0812">Transmembrane</keyword>
<dbReference type="KEGG" id="dor:Desor_2588"/>
<dbReference type="CDD" id="cd17489">
    <property type="entry name" value="MFS_YfcJ_like"/>
    <property type="match status" value="1"/>
</dbReference>
<dbReference type="InterPro" id="IPR011701">
    <property type="entry name" value="MFS"/>
</dbReference>
<feature type="transmembrane region" description="Helical" evidence="6">
    <location>
        <begin position="144"/>
        <end position="164"/>
    </location>
</feature>
<dbReference type="Pfam" id="PF07690">
    <property type="entry name" value="MFS_1"/>
    <property type="match status" value="1"/>
</dbReference>
<dbReference type="GO" id="GO:0022857">
    <property type="term" value="F:transmembrane transporter activity"/>
    <property type="evidence" value="ECO:0007669"/>
    <property type="project" value="InterPro"/>
</dbReference>
<dbReference type="InterPro" id="IPR052714">
    <property type="entry name" value="MFS_Exporter"/>
</dbReference>
<gene>
    <name evidence="8" type="ordered locus">Desor_2588</name>
</gene>
<feature type="transmembrane region" description="Helical" evidence="6">
    <location>
        <begin position="215"/>
        <end position="245"/>
    </location>
</feature>